<dbReference type="PANTHER" id="PTHR10366:SF562">
    <property type="entry name" value="ALDEHYDE REDUCTASE II (AFU_ORTHOLOGUE AFUA_1G11360)"/>
    <property type="match status" value="1"/>
</dbReference>
<dbReference type="InParanoid" id="A0A1Y2LJM5"/>
<evidence type="ECO:0000313" key="5">
    <source>
        <dbReference type="Proteomes" id="UP000193240"/>
    </source>
</evidence>
<dbReference type="InterPro" id="IPR050425">
    <property type="entry name" value="NAD(P)_dehydrat-like"/>
</dbReference>
<keyword evidence="5" id="KW-1185">Reference proteome</keyword>
<protein>
    <recommendedName>
        <fullName evidence="3">NAD-dependent epimerase/dehydratase domain-containing protein</fullName>
    </recommendedName>
</protein>
<keyword evidence="1" id="KW-0560">Oxidoreductase</keyword>
<dbReference type="SUPFAM" id="SSF51735">
    <property type="entry name" value="NAD(P)-binding Rossmann-fold domains"/>
    <property type="match status" value="1"/>
</dbReference>
<dbReference type="FunFam" id="3.40.50.720:FF:000426">
    <property type="entry name" value="Aldehyde reductase 2"/>
    <property type="match status" value="1"/>
</dbReference>
<reference evidence="4 5" key="1">
    <citation type="journal article" date="2017" name="Genome Announc.">
        <title>Genome sequence of the saprophytic ascomycete Epicoccum nigrum ICMP 19927 strain isolated from New Zealand.</title>
        <authorList>
            <person name="Fokin M."/>
            <person name="Fleetwood D."/>
            <person name="Weir B.S."/>
            <person name="Villas-Boas S.G."/>
        </authorList>
    </citation>
    <scope>NUCLEOTIDE SEQUENCE [LARGE SCALE GENOMIC DNA]</scope>
    <source>
        <strain evidence="4 5">ICMP 19927</strain>
    </source>
</reference>
<gene>
    <name evidence="4" type="ORF">B5807_12005</name>
</gene>
<dbReference type="InterPro" id="IPR001509">
    <property type="entry name" value="Epimerase_deHydtase"/>
</dbReference>
<dbReference type="InterPro" id="IPR036291">
    <property type="entry name" value="NAD(P)-bd_dom_sf"/>
</dbReference>
<organism evidence="4 5">
    <name type="scientific">Epicoccum nigrum</name>
    <name type="common">Soil fungus</name>
    <name type="synonym">Epicoccum purpurascens</name>
    <dbReference type="NCBI Taxonomy" id="105696"/>
    <lineage>
        <taxon>Eukaryota</taxon>
        <taxon>Fungi</taxon>
        <taxon>Dikarya</taxon>
        <taxon>Ascomycota</taxon>
        <taxon>Pezizomycotina</taxon>
        <taxon>Dothideomycetes</taxon>
        <taxon>Pleosporomycetidae</taxon>
        <taxon>Pleosporales</taxon>
        <taxon>Pleosporineae</taxon>
        <taxon>Didymellaceae</taxon>
        <taxon>Epicoccum</taxon>
    </lineage>
</organism>
<accession>A0A1Y2LJM5</accession>
<dbReference type="PANTHER" id="PTHR10366">
    <property type="entry name" value="NAD DEPENDENT EPIMERASE/DEHYDRATASE"/>
    <property type="match status" value="1"/>
</dbReference>
<feature type="domain" description="NAD-dependent epimerase/dehydratase" evidence="3">
    <location>
        <begin position="10"/>
        <end position="266"/>
    </location>
</feature>
<evidence type="ECO:0000256" key="1">
    <source>
        <dbReference type="ARBA" id="ARBA00023002"/>
    </source>
</evidence>
<dbReference type="Pfam" id="PF01370">
    <property type="entry name" value="Epimerase"/>
    <property type="match status" value="1"/>
</dbReference>
<evidence type="ECO:0000256" key="2">
    <source>
        <dbReference type="ARBA" id="ARBA00023445"/>
    </source>
</evidence>
<evidence type="ECO:0000259" key="3">
    <source>
        <dbReference type="Pfam" id="PF01370"/>
    </source>
</evidence>
<proteinExistence type="inferred from homology"/>
<dbReference type="STRING" id="105696.A0A1Y2LJM5"/>
<name>A0A1Y2LJM5_EPING</name>
<dbReference type="OMA" id="PYEPERC"/>
<dbReference type="Gene3D" id="3.40.50.720">
    <property type="entry name" value="NAD(P)-binding Rossmann-like Domain"/>
    <property type="match status" value="1"/>
</dbReference>
<dbReference type="EMBL" id="KZ107867">
    <property type="protein sequence ID" value="OSS43387.1"/>
    <property type="molecule type" value="Genomic_DNA"/>
</dbReference>
<sequence>MATISKRSWVFVTGVSGLIGSHVADHLLRAGYRVRGAVRTEQEAQMMLAIYAERHAEARDRFETVLIADMKIPGAFTGHLAGCEGVAHVASDLSFSPDPNVVITGCVDGIKGILEEAGQTASVKRFVYTSSSNAATRPLTGEVRHVDSSSWNEDILEEAWAPPPYGPERAYAVYAASKVACERAAWAFMEDQKPGFVFNTVLPNYTSGIVLQPLGVPGAGSTARWVRDVYDHPFEEKFVSILREDAPQWQVDVEDIAKLHLAALAFRDVSNERLFGFSHKFNYNSFLQIFRDLAPERDWPADRADLKQPSTVIECKRSVELLRRFGASDWVPFQESVRRSCLNEYGPGFAAYDGIVPPN</sequence>
<dbReference type="Proteomes" id="UP000193240">
    <property type="component" value="Unassembled WGS sequence"/>
</dbReference>
<dbReference type="GO" id="GO:0016616">
    <property type="term" value="F:oxidoreductase activity, acting on the CH-OH group of donors, NAD or NADP as acceptor"/>
    <property type="evidence" value="ECO:0007669"/>
    <property type="project" value="TreeGrafter"/>
</dbReference>
<comment type="similarity">
    <text evidence="2">Belongs to the NAD(P)-dependent epimerase/dehydratase family. Dihydroflavonol-4-reductase subfamily.</text>
</comment>
<evidence type="ECO:0000313" key="4">
    <source>
        <dbReference type="EMBL" id="OSS43387.1"/>
    </source>
</evidence>
<dbReference type="AlphaFoldDB" id="A0A1Y2LJM5"/>